<dbReference type="AlphaFoldDB" id="A0A915YF79"/>
<dbReference type="KEGG" id="aup:AsAng_0026430"/>
<dbReference type="Pfam" id="PF13376">
    <property type="entry name" value="OmdA"/>
    <property type="match status" value="1"/>
</dbReference>
<gene>
    <name evidence="1" type="ORF">AsAng_0026430</name>
</gene>
<dbReference type="EMBL" id="AP026867">
    <property type="protein sequence ID" value="BDS11929.1"/>
    <property type="molecule type" value="Genomic_DNA"/>
</dbReference>
<dbReference type="RefSeq" id="WP_264793062.1">
    <property type="nucleotide sequence ID" value="NZ_AP026867.1"/>
</dbReference>
<dbReference type="SUPFAM" id="SSF141694">
    <property type="entry name" value="AF2212/PG0164-like"/>
    <property type="match status" value="1"/>
</dbReference>
<reference evidence="1" key="1">
    <citation type="submission" date="2022-09" db="EMBL/GenBank/DDBJ databases">
        <title>Aureispira anguillicida sp. nov., isolated from Leptocephalus of Japanese eel Anguilla japonica.</title>
        <authorList>
            <person name="Yuasa K."/>
            <person name="Mekata T."/>
            <person name="Ikunari K."/>
        </authorList>
    </citation>
    <scope>NUCLEOTIDE SEQUENCE</scope>
    <source>
        <strain evidence="1">EL160426</strain>
    </source>
</reference>
<proteinExistence type="predicted"/>
<dbReference type="Gene3D" id="2.40.30.100">
    <property type="entry name" value="AF2212/PG0164-like"/>
    <property type="match status" value="1"/>
</dbReference>
<dbReference type="InterPro" id="IPR037079">
    <property type="entry name" value="AF2212/PG0164-like_sf"/>
</dbReference>
<dbReference type="InterPro" id="IPR015018">
    <property type="entry name" value="DUF1905"/>
</dbReference>
<evidence type="ECO:0000313" key="1">
    <source>
        <dbReference type="EMBL" id="BDS11929.1"/>
    </source>
</evidence>
<protein>
    <submittedName>
        <fullName evidence="1">YdeI/OmpD-associated family protein</fullName>
    </submittedName>
</protein>
<organism evidence="1 2">
    <name type="scientific">Aureispira anguillae</name>
    <dbReference type="NCBI Taxonomy" id="2864201"/>
    <lineage>
        <taxon>Bacteria</taxon>
        <taxon>Pseudomonadati</taxon>
        <taxon>Bacteroidota</taxon>
        <taxon>Saprospiria</taxon>
        <taxon>Saprospirales</taxon>
        <taxon>Saprospiraceae</taxon>
        <taxon>Aureispira</taxon>
    </lineage>
</organism>
<keyword evidence="2" id="KW-1185">Reference proteome</keyword>
<name>A0A915YF79_9BACT</name>
<dbReference type="Pfam" id="PF08922">
    <property type="entry name" value="DUF1905"/>
    <property type="match status" value="1"/>
</dbReference>
<dbReference type="Proteomes" id="UP001060919">
    <property type="component" value="Chromosome"/>
</dbReference>
<sequence length="155" mass="17718">MKKHQFSAIIQASDRGGAFVLVPFDVEKEMGAKRPKVAVLFEGQESYRGTLVRMKTSSHILIVRKDIRLAINKQIGDHINVELWLDTAARVVEIPPHLQKAFETEQKAANFFKTLSYTCQKEYANYITSAKRESTKERRTLKAIELLQKSIKTPL</sequence>
<accession>A0A915YF79</accession>
<evidence type="ECO:0000313" key="2">
    <source>
        <dbReference type="Proteomes" id="UP001060919"/>
    </source>
</evidence>